<sequence>MSILFHNTMRITEGNLEEFAAAVKRAVAFVEEHGPQLVVQVFLDEAGEPTVRPELTGFTRFAAMNQPE</sequence>
<dbReference type="EMBL" id="LR215973">
    <property type="protein sequence ID" value="VFA97880.1"/>
    <property type="molecule type" value="Genomic_DNA"/>
</dbReference>
<accession>A0A4U8VW31</accession>
<reference evidence="1 2" key="1">
    <citation type="submission" date="2019-02" db="EMBL/GenBank/DDBJ databases">
        <authorList>
            <consortium name="Pathogen Informatics"/>
        </authorList>
    </citation>
    <scope>NUCLEOTIDE SEQUENCE [LARGE SCALE GENOMIC DNA]</scope>
    <source>
        <strain evidence="1 2">3012STDY6756504</strain>
    </source>
</reference>
<evidence type="ECO:0008006" key="3">
    <source>
        <dbReference type="Google" id="ProtNLM"/>
    </source>
</evidence>
<organism evidence="1 2">
    <name type="scientific">Nocardia cyriacigeorgica</name>
    <dbReference type="NCBI Taxonomy" id="135487"/>
    <lineage>
        <taxon>Bacteria</taxon>
        <taxon>Bacillati</taxon>
        <taxon>Actinomycetota</taxon>
        <taxon>Actinomycetes</taxon>
        <taxon>Mycobacteriales</taxon>
        <taxon>Nocardiaceae</taxon>
        <taxon>Nocardia</taxon>
    </lineage>
</organism>
<gene>
    <name evidence="1" type="ORF">NCTC10797_01645</name>
</gene>
<evidence type="ECO:0000313" key="1">
    <source>
        <dbReference type="EMBL" id="VFA97880.1"/>
    </source>
</evidence>
<proteinExistence type="predicted"/>
<dbReference type="Proteomes" id="UP000290439">
    <property type="component" value="Chromosome"/>
</dbReference>
<dbReference type="AlphaFoldDB" id="A0A4U8VW31"/>
<dbReference type="RefSeq" id="WP_130916670.1">
    <property type="nucleotide sequence ID" value="NZ_JBPAJI010000001.1"/>
</dbReference>
<name>A0A4U8VW31_9NOCA</name>
<protein>
    <recommendedName>
        <fullName evidence="3">Antibiotic biosynthesis monooxygenase</fullName>
    </recommendedName>
</protein>
<evidence type="ECO:0000313" key="2">
    <source>
        <dbReference type="Proteomes" id="UP000290439"/>
    </source>
</evidence>